<evidence type="ECO:0000256" key="5">
    <source>
        <dbReference type="ARBA" id="ARBA00023136"/>
    </source>
</evidence>
<name>A0A1I4PZD8_9GAMM</name>
<gene>
    <name evidence="7" type="ORF">SAMN05216217_103192</name>
</gene>
<evidence type="ECO:0000256" key="1">
    <source>
        <dbReference type="ARBA" id="ARBA00004651"/>
    </source>
</evidence>
<accession>A0A1I4PZD8</accession>
<dbReference type="AlphaFoldDB" id="A0A1I4PZD8"/>
<organism evidence="7 8">
    <name type="scientific">Halopseudomonas yangmingensis</name>
    <dbReference type="NCBI Taxonomy" id="1720063"/>
    <lineage>
        <taxon>Bacteria</taxon>
        <taxon>Pseudomonadati</taxon>
        <taxon>Pseudomonadota</taxon>
        <taxon>Gammaproteobacteria</taxon>
        <taxon>Pseudomonadales</taxon>
        <taxon>Pseudomonadaceae</taxon>
        <taxon>Halopseudomonas</taxon>
    </lineage>
</organism>
<keyword evidence="2" id="KW-1003">Cell membrane</keyword>
<evidence type="ECO:0000313" key="7">
    <source>
        <dbReference type="EMBL" id="SFM32976.1"/>
    </source>
</evidence>
<keyword evidence="5 6" id="KW-0472">Membrane</keyword>
<protein>
    <submittedName>
        <fullName evidence="7">Threonine/homoserine/homoserine lactone efflux protein</fullName>
    </submittedName>
</protein>
<evidence type="ECO:0000256" key="3">
    <source>
        <dbReference type="ARBA" id="ARBA00022692"/>
    </source>
</evidence>
<dbReference type="GO" id="GO:0005886">
    <property type="term" value="C:plasma membrane"/>
    <property type="evidence" value="ECO:0007669"/>
    <property type="project" value="UniProtKB-SubCell"/>
</dbReference>
<dbReference type="Pfam" id="PF01810">
    <property type="entry name" value="LysE"/>
    <property type="match status" value="1"/>
</dbReference>
<keyword evidence="4 6" id="KW-1133">Transmembrane helix</keyword>
<keyword evidence="3 6" id="KW-0812">Transmembrane</keyword>
<dbReference type="STRING" id="1720063.SAMN05216217_103192"/>
<proteinExistence type="predicted"/>
<keyword evidence="8" id="KW-1185">Reference proteome</keyword>
<dbReference type="RefSeq" id="WP_177197222.1">
    <property type="nucleotide sequence ID" value="NZ_FOUI01000003.1"/>
</dbReference>
<dbReference type="EMBL" id="FOUI01000003">
    <property type="protein sequence ID" value="SFM32976.1"/>
    <property type="molecule type" value="Genomic_DNA"/>
</dbReference>
<dbReference type="PIRSF" id="PIRSF006324">
    <property type="entry name" value="LeuE"/>
    <property type="match status" value="1"/>
</dbReference>
<evidence type="ECO:0000256" key="6">
    <source>
        <dbReference type="SAM" id="Phobius"/>
    </source>
</evidence>
<dbReference type="PANTHER" id="PTHR30086:SF16">
    <property type="entry name" value="AMINO ACID EFFLUX PERMEASE RHTB FAMILY"/>
    <property type="match status" value="1"/>
</dbReference>
<feature type="transmembrane region" description="Helical" evidence="6">
    <location>
        <begin position="44"/>
        <end position="66"/>
    </location>
</feature>
<dbReference type="InterPro" id="IPR001123">
    <property type="entry name" value="LeuE-type"/>
</dbReference>
<evidence type="ECO:0000313" key="8">
    <source>
        <dbReference type="Proteomes" id="UP000243629"/>
    </source>
</evidence>
<feature type="transmembrane region" description="Helical" evidence="6">
    <location>
        <begin position="116"/>
        <end position="137"/>
    </location>
</feature>
<dbReference type="GO" id="GO:0015171">
    <property type="term" value="F:amino acid transmembrane transporter activity"/>
    <property type="evidence" value="ECO:0007669"/>
    <property type="project" value="TreeGrafter"/>
</dbReference>
<dbReference type="PANTHER" id="PTHR30086">
    <property type="entry name" value="ARGININE EXPORTER PROTEIN ARGO"/>
    <property type="match status" value="1"/>
</dbReference>
<evidence type="ECO:0000256" key="4">
    <source>
        <dbReference type="ARBA" id="ARBA00022989"/>
    </source>
</evidence>
<evidence type="ECO:0000256" key="2">
    <source>
        <dbReference type="ARBA" id="ARBA00022475"/>
    </source>
</evidence>
<reference evidence="8" key="1">
    <citation type="submission" date="2016-10" db="EMBL/GenBank/DDBJ databases">
        <authorList>
            <person name="Varghese N."/>
            <person name="Submissions S."/>
        </authorList>
    </citation>
    <scope>NUCLEOTIDE SEQUENCE [LARGE SCALE GENOMIC DNA]</scope>
    <source>
        <strain evidence="8">DSM 24213</strain>
    </source>
</reference>
<feature type="transmembrane region" description="Helical" evidence="6">
    <location>
        <begin position="143"/>
        <end position="163"/>
    </location>
</feature>
<sequence>MSLSLWLSLVAVCALGAMSPGPSLALVLRHTLGGGRASGVSAGVAHAFGVGVYALLTVWGLGALMARQPLLFQLISWAGAAYLAWLGIQALRSRPGEFIEPQQQATARLRAARDGLLVAFGNPKLVVFFVALLSQFVTPDLGLAGKLIIVLTAMLIDASWYVLVALTLSNSRILPLVRRQAHWLQRLTGVVLLGLALRVVWGVL</sequence>
<dbReference type="Proteomes" id="UP000243629">
    <property type="component" value="Unassembled WGS sequence"/>
</dbReference>
<feature type="transmembrane region" description="Helical" evidence="6">
    <location>
        <begin position="183"/>
        <end position="201"/>
    </location>
</feature>
<comment type="subcellular location">
    <subcellularLocation>
        <location evidence="1">Cell membrane</location>
        <topology evidence="1">Multi-pass membrane protein</topology>
    </subcellularLocation>
</comment>